<evidence type="ECO:0000313" key="11">
    <source>
        <dbReference type="EMBL" id="KAK6179875.1"/>
    </source>
</evidence>
<dbReference type="GO" id="GO:0005737">
    <property type="term" value="C:cytoplasm"/>
    <property type="evidence" value="ECO:0007669"/>
    <property type="project" value="UniProtKB-SubCell"/>
</dbReference>
<gene>
    <name evidence="11" type="ORF">SNE40_012130</name>
</gene>
<dbReference type="InterPro" id="IPR002110">
    <property type="entry name" value="Ankyrin_rpt"/>
</dbReference>
<evidence type="ECO:0000256" key="8">
    <source>
        <dbReference type="PROSITE-ProRule" id="PRU00023"/>
    </source>
</evidence>
<evidence type="ECO:0000259" key="10">
    <source>
        <dbReference type="PROSITE" id="PS50002"/>
    </source>
</evidence>
<dbReference type="Proteomes" id="UP001347796">
    <property type="component" value="Unassembled WGS sequence"/>
</dbReference>
<dbReference type="AlphaFoldDB" id="A0AAN8JNG1"/>
<keyword evidence="4" id="KW-0677">Repeat</keyword>
<evidence type="ECO:0000313" key="12">
    <source>
        <dbReference type="Proteomes" id="UP001347796"/>
    </source>
</evidence>
<feature type="repeat" description="ANK" evidence="8">
    <location>
        <begin position="145"/>
        <end position="177"/>
    </location>
</feature>
<protein>
    <recommendedName>
        <fullName evidence="7">Osteoclast-stimulating factor 1</fullName>
    </recommendedName>
</protein>
<keyword evidence="12" id="KW-1185">Reference proteome</keyword>
<dbReference type="PROSITE" id="PS50088">
    <property type="entry name" value="ANK_REPEAT"/>
    <property type="match status" value="2"/>
</dbReference>
<evidence type="ECO:0000256" key="1">
    <source>
        <dbReference type="ARBA" id="ARBA00004496"/>
    </source>
</evidence>
<reference evidence="11 12" key="1">
    <citation type="submission" date="2024-01" db="EMBL/GenBank/DDBJ databases">
        <title>The genome of the rayed Mediterranean limpet Patella caerulea (Linnaeus, 1758).</title>
        <authorList>
            <person name="Anh-Thu Weber A."/>
            <person name="Halstead-Nussloch G."/>
        </authorList>
    </citation>
    <scope>NUCLEOTIDE SEQUENCE [LARGE SCALE GENOMIC DNA]</scope>
    <source>
        <strain evidence="11">AATW-2023a</strain>
        <tissue evidence="11">Whole specimen</tissue>
    </source>
</reference>
<dbReference type="SMART" id="SM00248">
    <property type="entry name" value="ANK"/>
    <property type="match status" value="3"/>
</dbReference>
<dbReference type="Pfam" id="PF00018">
    <property type="entry name" value="SH3_1"/>
    <property type="match status" value="1"/>
</dbReference>
<evidence type="ECO:0000256" key="7">
    <source>
        <dbReference type="ARBA" id="ARBA00040640"/>
    </source>
</evidence>
<dbReference type="InterPro" id="IPR001452">
    <property type="entry name" value="SH3_domain"/>
</dbReference>
<keyword evidence="2 9" id="KW-0728">SH3 domain</keyword>
<dbReference type="PANTHER" id="PTHR24155">
    <property type="entry name" value="OSTEOCLAST-STIMULATING FACTOR 1"/>
    <property type="match status" value="1"/>
</dbReference>
<dbReference type="FunFam" id="2.30.30.40:FF:000072">
    <property type="entry name" value="Unconventional Myosin IB"/>
    <property type="match status" value="1"/>
</dbReference>
<dbReference type="InterPro" id="IPR036770">
    <property type="entry name" value="Ankyrin_rpt-contain_sf"/>
</dbReference>
<feature type="repeat" description="ANK" evidence="8">
    <location>
        <begin position="111"/>
        <end position="135"/>
    </location>
</feature>
<feature type="domain" description="SH3" evidence="10">
    <location>
        <begin position="18"/>
        <end position="77"/>
    </location>
</feature>
<dbReference type="PROSITE" id="PS50002">
    <property type="entry name" value="SH3"/>
    <property type="match status" value="1"/>
</dbReference>
<dbReference type="Gene3D" id="2.30.30.40">
    <property type="entry name" value="SH3 Domains"/>
    <property type="match status" value="1"/>
</dbReference>
<dbReference type="Pfam" id="PF12796">
    <property type="entry name" value="Ank_2"/>
    <property type="match status" value="1"/>
</dbReference>
<dbReference type="SMART" id="SM00326">
    <property type="entry name" value="SH3"/>
    <property type="match status" value="1"/>
</dbReference>
<dbReference type="InterPro" id="IPR036028">
    <property type="entry name" value="SH3-like_dom_sf"/>
</dbReference>
<evidence type="ECO:0000256" key="2">
    <source>
        <dbReference type="ARBA" id="ARBA00022443"/>
    </source>
</evidence>
<dbReference type="EMBL" id="JAZGQO010000008">
    <property type="protein sequence ID" value="KAK6179875.1"/>
    <property type="molecule type" value="Genomic_DNA"/>
</dbReference>
<dbReference type="PROSITE" id="PS50297">
    <property type="entry name" value="ANK_REP_REGION"/>
    <property type="match status" value="2"/>
</dbReference>
<accession>A0AAN8JNG1</accession>
<dbReference type="CDD" id="cd11772">
    <property type="entry name" value="SH3_OSTF1"/>
    <property type="match status" value="1"/>
</dbReference>
<evidence type="ECO:0000256" key="5">
    <source>
        <dbReference type="ARBA" id="ARBA00023043"/>
    </source>
</evidence>
<comment type="caution">
    <text evidence="11">The sequence shown here is derived from an EMBL/GenBank/DDBJ whole genome shotgun (WGS) entry which is preliminary data.</text>
</comment>
<dbReference type="PANTHER" id="PTHR24155:SF10">
    <property type="entry name" value="OSTEOCLAST-STIMULATING FACTOR 1"/>
    <property type="match status" value="1"/>
</dbReference>
<comment type="function">
    <text evidence="6">Induces bone resorption, acting probably through a signaling cascade which results in the secretion of factor(s) enhancing osteoclast formation and activity.</text>
</comment>
<evidence type="ECO:0000256" key="3">
    <source>
        <dbReference type="ARBA" id="ARBA00022490"/>
    </source>
</evidence>
<dbReference type="Gene3D" id="1.25.40.20">
    <property type="entry name" value="Ankyrin repeat-containing domain"/>
    <property type="match status" value="2"/>
</dbReference>
<proteinExistence type="predicted"/>
<dbReference type="SUPFAM" id="SSF48403">
    <property type="entry name" value="Ankyrin repeat"/>
    <property type="match status" value="1"/>
</dbReference>
<dbReference type="PRINTS" id="PR00452">
    <property type="entry name" value="SH3DOMAIN"/>
</dbReference>
<evidence type="ECO:0000256" key="4">
    <source>
        <dbReference type="ARBA" id="ARBA00022737"/>
    </source>
</evidence>
<dbReference type="SUPFAM" id="SSF50044">
    <property type="entry name" value="SH3-domain"/>
    <property type="match status" value="1"/>
</dbReference>
<dbReference type="PRINTS" id="PR01415">
    <property type="entry name" value="ANKYRIN"/>
</dbReference>
<keyword evidence="3" id="KW-0963">Cytoplasm</keyword>
<organism evidence="11 12">
    <name type="scientific">Patella caerulea</name>
    <name type="common">Rayed Mediterranean limpet</name>
    <dbReference type="NCBI Taxonomy" id="87958"/>
    <lineage>
        <taxon>Eukaryota</taxon>
        <taxon>Metazoa</taxon>
        <taxon>Spiralia</taxon>
        <taxon>Lophotrochozoa</taxon>
        <taxon>Mollusca</taxon>
        <taxon>Gastropoda</taxon>
        <taxon>Patellogastropoda</taxon>
        <taxon>Patelloidea</taxon>
        <taxon>Patellidae</taxon>
        <taxon>Patella</taxon>
    </lineage>
</organism>
<evidence type="ECO:0000256" key="6">
    <source>
        <dbReference type="ARBA" id="ARBA00037432"/>
    </source>
</evidence>
<keyword evidence="5 8" id="KW-0040">ANK repeat</keyword>
<sequence>MANRPRPTRPPPLVPKPGQVKVVQALYKYDAQQPDELSFDEGDTLYILDMSDSNWWKAKCGKRAGLIPSNYVSEHTESIDYPLHEAAKRGNMDFMSECIANRVSVNGLDKAGSTPLHWAAHGGHMECLKSLLEVGNCEVDVKNKLGDTPLHSAAWKNHAEAVQMLLSFGAHPNIRNNDGKLPVELTKDPQTAALLKEAAGLTSDRYREGYVDDEDSD</sequence>
<comment type="subcellular location">
    <subcellularLocation>
        <location evidence="1">Cytoplasm</location>
    </subcellularLocation>
</comment>
<name>A0AAN8JNG1_PATCE</name>
<dbReference type="GO" id="GO:0007165">
    <property type="term" value="P:signal transduction"/>
    <property type="evidence" value="ECO:0007669"/>
    <property type="project" value="TreeGrafter"/>
</dbReference>
<dbReference type="PRINTS" id="PR01887">
    <property type="entry name" value="SPECTRNALPHA"/>
</dbReference>
<evidence type="ECO:0000256" key="9">
    <source>
        <dbReference type="PROSITE-ProRule" id="PRU00192"/>
    </source>
</evidence>